<dbReference type="EMBL" id="JAENHP010000049">
    <property type="protein sequence ID" value="MBM2623870.1"/>
    <property type="molecule type" value="Genomic_DNA"/>
</dbReference>
<proteinExistence type="predicted"/>
<dbReference type="Proteomes" id="UP000632138">
    <property type="component" value="Unassembled WGS sequence"/>
</dbReference>
<comment type="caution">
    <text evidence="1">The sequence shown here is derived from an EMBL/GenBank/DDBJ whole genome shotgun (WGS) entry which is preliminary data.</text>
</comment>
<keyword evidence="2" id="KW-1185">Reference proteome</keyword>
<protein>
    <submittedName>
        <fullName evidence="1">Uncharacterized protein</fullName>
    </submittedName>
</protein>
<evidence type="ECO:0000313" key="1">
    <source>
        <dbReference type="EMBL" id="MBM2623870.1"/>
    </source>
</evidence>
<gene>
    <name evidence="1" type="ORF">JIG36_51115</name>
</gene>
<name>A0ABS2AVI7_9ACTN</name>
<reference evidence="1 2" key="1">
    <citation type="submission" date="2021-01" db="EMBL/GenBank/DDBJ databases">
        <title>Actinoplanes sp. nov. LDG1-06 isolated from lichen.</title>
        <authorList>
            <person name="Saeng-In P."/>
            <person name="Phongsopitanun W."/>
            <person name="Kanchanasin P."/>
            <person name="Yuki M."/>
            <person name="Kudo T."/>
            <person name="Ohkuma M."/>
            <person name="Tanasupawat S."/>
        </authorList>
    </citation>
    <scope>NUCLEOTIDE SEQUENCE [LARGE SCALE GENOMIC DNA]</scope>
    <source>
        <strain evidence="1 2">LDG1-06</strain>
    </source>
</reference>
<dbReference type="Gene3D" id="3.40.630.30">
    <property type="match status" value="1"/>
</dbReference>
<accession>A0ABS2AVI7</accession>
<organism evidence="1 2">
    <name type="scientific">Paractinoplanes ovalisporus</name>
    <dbReference type="NCBI Taxonomy" id="2810368"/>
    <lineage>
        <taxon>Bacteria</taxon>
        <taxon>Bacillati</taxon>
        <taxon>Actinomycetota</taxon>
        <taxon>Actinomycetes</taxon>
        <taxon>Micromonosporales</taxon>
        <taxon>Micromonosporaceae</taxon>
        <taxon>Paractinoplanes</taxon>
    </lineage>
</organism>
<sequence>MKTAGRADVPVLAALAARTAADTPTSRWLVPDSQRRIAVLDAWFQLLLERALQHGCIDMLADRSAALAWIEPGPDLEPGSFLLRLSSSCGKHAIMLLGYHYLLLRHRPATSHMRLIVLAGTNPAGIAELLAYRHRQLDSAATPTSATADNPALRDLLITSGYQVAESFRPAAGPQLWSMWRPAAPPRPQARPAAGAGA</sequence>
<evidence type="ECO:0000313" key="2">
    <source>
        <dbReference type="Proteomes" id="UP000632138"/>
    </source>
</evidence>
<dbReference type="RefSeq" id="WP_236050246.1">
    <property type="nucleotide sequence ID" value="NZ_JAENHP010000049.1"/>
</dbReference>